<feature type="region of interest" description="Disordered" evidence="1">
    <location>
        <begin position="1"/>
        <end position="20"/>
    </location>
</feature>
<evidence type="ECO:0000313" key="3">
    <source>
        <dbReference type="Proteomes" id="UP000292082"/>
    </source>
</evidence>
<keyword evidence="3" id="KW-1185">Reference proteome</keyword>
<protein>
    <submittedName>
        <fullName evidence="2">Uncharacterized protein</fullName>
    </submittedName>
</protein>
<dbReference type="EMBL" id="ML145095">
    <property type="protein sequence ID" value="TBU62195.1"/>
    <property type="molecule type" value="Genomic_DNA"/>
</dbReference>
<reference evidence="2 3" key="1">
    <citation type="submission" date="2019-01" db="EMBL/GenBank/DDBJ databases">
        <title>Draft genome sequences of three monokaryotic isolates of the white-rot basidiomycete fungus Dichomitus squalens.</title>
        <authorList>
            <consortium name="DOE Joint Genome Institute"/>
            <person name="Lopez S.C."/>
            <person name="Andreopoulos B."/>
            <person name="Pangilinan J."/>
            <person name="Lipzen A."/>
            <person name="Riley R."/>
            <person name="Ahrendt S."/>
            <person name="Ng V."/>
            <person name="Barry K."/>
            <person name="Daum C."/>
            <person name="Grigoriev I.V."/>
            <person name="Hilden K.S."/>
            <person name="Makela M.R."/>
            <person name="de Vries R.P."/>
        </authorList>
    </citation>
    <scope>NUCLEOTIDE SEQUENCE [LARGE SCALE GENOMIC DNA]</scope>
    <source>
        <strain evidence="2 3">CBS 464.89</strain>
    </source>
</reference>
<dbReference type="AlphaFoldDB" id="A0A4Q9Q4N8"/>
<organism evidence="2 3">
    <name type="scientific">Dichomitus squalens</name>
    <dbReference type="NCBI Taxonomy" id="114155"/>
    <lineage>
        <taxon>Eukaryota</taxon>
        <taxon>Fungi</taxon>
        <taxon>Dikarya</taxon>
        <taxon>Basidiomycota</taxon>
        <taxon>Agaricomycotina</taxon>
        <taxon>Agaricomycetes</taxon>
        <taxon>Polyporales</taxon>
        <taxon>Polyporaceae</taxon>
        <taxon>Dichomitus</taxon>
    </lineage>
</organism>
<sequence>MSARSVQATSLAPPLSSLGIPTFTSMASAETRRSSALLFSVYFRRAFLTSVNFFEVLLSLSPARHRVVAFCHLVPRGWPL</sequence>
<accession>A0A4Q9Q4N8</accession>
<proteinExistence type="predicted"/>
<evidence type="ECO:0000313" key="2">
    <source>
        <dbReference type="EMBL" id="TBU62195.1"/>
    </source>
</evidence>
<evidence type="ECO:0000256" key="1">
    <source>
        <dbReference type="SAM" id="MobiDB-lite"/>
    </source>
</evidence>
<feature type="compositionally biased region" description="Polar residues" evidence="1">
    <location>
        <begin position="1"/>
        <end position="10"/>
    </location>
</feature>
<dbReference type="Proteomes" id="UP000292082">
    <property type="component" value="Unassembled WGS sequence"/>
</dbReference>
<name>A0A4Q9Q4N8_9APHY</name>
<gene>
    <name evidence="2" type="ORF">BD310DRAFT_126213</name>
</gene>